<dbReference type="KEGG" id="cnc:CNE_1c28390"/>
<sequence length="38" mass="4295">MMANRLDRGEENPIGNMSHQARQSDGDFASEFHMGQQT</sequence>
<dbReference type="HOGENOM" id="CLU_3327028_0_0_4"/>
<accession>G0ETV3</accession>
<protein>
    <submittedName>
        <fullName evidence="2">Uncharacterized protein</fullName>
    </submittedName>
</protein>
<evidence type="ECO:0000313" key="3">
    <source>
        <dbReference type="Proteomes" id="UP000006798"/>
    </source>
</evidence>
<evidence type="ECO:0000256" key="1">
    <source>
        <dbReference type="SAM" id="MobiDB-lite"/>
    </source>
</evidence>
<feature type="compositionally biased region" description="Basic and acidic residues" evidence="1">
    <location>
        <begin position="1"/>
        <end position="11"/>
    </location>
</feature>
<dbReference type="Proteomes" id="UP000006798">
    <property type="component" value="Chromosome 1"/>
</dbReference>
<organism evidence="2 3">
    <name type="scientific">Cupriavidus necator (strain ATCC 43291 / DSM 13513 / CCUG 52238 / LMG 8453 / N-1)</name>
    <name type="common">Ralstonia eutropha</name>
    <dbReference type="NCBI Taxonomy" id="1042878"/>
    <lineage>
        <taxon>Bacteria</taxon>
        <taxon>Pseudomonadati</taxon>
        <taxon>Pseudomonadota</taxon>
        <taxon>Betaproteobacteria</taxon>
        <taxon>Burkholderiales</taxon>
        <taxon>Burkholderiaceae</taxon>
        <taxon>Cupriavidus</taxon>
    </lineage>
</organism>
<evidence type="ECO:0000313" key="2">
    <source>
        <dbReference type="EMBL" id="AEI78152.1"/>
    </source>
</evidence>
<feature type="region of interest" description="Disordered" evidence="1">
    <location>
        <begin position="1"/>
        <end position="38"/>
    </location>
</feature>
<gene>
    <name evidence="2" type="ordered locus">CNE_1c28390</name>
</gene>
<dbReference type="AlphaFoldDB" id="G0ETV3"/>
<dbReference type="EMBL" id="CP002877">
    <property type="protein sequence ID" value="AEI78152.1"/>
    <property type="molecule type" value="Genomic_DNA"/>
</dbReference>
<name>G0ETV3_CUPNN</name>
<proteinExistence type="predicted"/>
<reference evidence="2 3" key="1">
    <citation type="journal article" date="2011" name="J. Bacteriol.">
        <title>Complete genome sequence of the type strain Cupriavidus necator N-1.</title>
        <authorList>
            <person name="Poehlein A."/>
            <person name="Kusian B."/>
            <person name="Friedrich B."/>
            <person name="Daniel R."/>
            <person name="Bowien B."/>
        </authorList>
    </citation>
    <scope>NUCLEOTIDE SEQUENCE [LARGE SCALE GENOMIC DNA]</scope>
    <source>
        <strain evidence="3">ATCC 43291 / DSM 13513 / CCUG 52238 / LMG 8453 / N-1</strain>
    </source>
</reference>